<feature type="compositionally biased region" description="Polar residues" evidence="1">
    <location>
        <begin position="451"/>
        <end position="468"/>
    </location>
</feature>
<evidence type="ECO:0000256" key="1">
    <source>
        <dbReference type="SAM" id="MobiDB-lite"/>
    </source>
</evidence>
<feature type="region of interest" description="Disordered" evidence="1">
    <location>
        <begin position="451"/>
        <end position="492"/>
    </location>
</feature>
<gene>
    <name evidence="2" type="ORF">CLUP02_05944</name>
</gene>
<accession>A0A9Q8SN66</accession>
<sequence length="492" mass="53714">MGPHCRYRCESRGGELVESQLNPLGVGTTAPPSTTLTSRHVKSGEPPTHFTAKTWHIYCVPTFTEYNVRTFSVPTIQSTKYGGYCSPDPMWLLKPFVQIEEQRSNGERYLHTPVPGVHTHSHQPTSQACPADVDPRPSPSSSLVFWRSVGLELCGMSSPSPLASFDAMGRHLPISYAWLTLTGEWCSCVLGWLAQMGYWLAPWESGLPCTFCCEYRLDTNETKESTALPLWSLDGSSHLASQSRTLPFCHLRSHKKGALLACFPKDYLARGKSPQVEGSGGDHSPSWASRACIVALLPQLRGLPDVTAELVMSRRKEATHIDNGVPTSFYLLDTADPTPRSNQPPLLSLPPPAYQASYLGRYLALLTSYDHLGSVIFDVDEIRIFQAARRARPVSNMCDVICHPGFVSGPWGSGLGIPGSTAMSKGLGPYGVQSATSWHRWGTIELTAGAAQTSPSYPTSDPAATSSGFIKPHRPTERARLHPDPQSSLPAR</sequence>
<feature type="region of interest" description="Disordered" evidence="1">
    <location>
        <begin position="22"/>
        <end position="45"/>
    </location>
</feature>
<proteinExistence type="predicted"/>
<organism evidence="2 3">
    <name type="scientific">Colletotrichum lupini</name>
    <dbReference type="NCBI Taxonomy" id="145971"/>
    <lineage>
        <taxon>Eukaryota</taxon>
        <taxon>Fungi</taxon>
        <taxon>Dikarya</taxon>
        <taxon>Ascomycota</taxon>
        <taxon>Pezizomycotina</taxon>
        <taxon>Sordariomycetes</taxon>
        <taxon>Hypocreomycetidae</taxon>
        <taxon>Glomerellales</taxon>
        <taxon>Glomerellaceae</taxon>
        <taxon>Colletotrichum</taxon>
        <taxon>Colletotrichum acutatum species complex</taxon>
    </lineage>
</organism>
<evidence type="ECO:0000313" key="2">
    <source>
        <dbReference type="EMBL" id="UQC80461.1"/>
    </source>
</evidence>
<dbReference type="KEGG" id="clup:CLUP02_05944"/>
<keyword evidence="3" id="KW-1185">Reference proteome</keyword>
<dbReference type="GeneID" id="73339959"/>
<reference evidence="2" key="1">
    <citation type="journal article" date="2021" name="Mol. Plant Microbe Interact.">
        <title>Complete Genome Sequence of the Plant-Pathogenic Fungus Colletotrichum lupini.</title>
        <authorList>
            <person name="Baroncelli R."/>
            <person name="Pensec F."/>
            <person name="Da Lio D."/>
            <person name="Boufleur T."/>
            <person name="Vicente I."/>
            <person name="Sarrocco S."/>
            <person name="Picot A."/>
            <person name="Baraldi E."/>
            <person name="Sukno S."/>
            <person name="Thon M."/>
            <person name="Le Floch G."/>
        </authorList>
    </citation>
    <scope>NUCLEOTIDE SEQUENCE</scope>
    <source>
        <strain evidence="2">IMI 504893</strain>
    </source>
</reference>
<protein>
    <submittedName>
        <fullName evidence="2">Uncharacterized protein</fullName>
    </submittedName>
</protein>
<dbReference type="Proteomes" id="UP000830671">
    <property type="component" value="Chromosome 3"/>
</dbReference>
<evidence type="ECO:0000313" key="3">
    <source>
        <dbReference type="Proteomes" id="UP000830671"/>
    </source>
</evidence>
<dbReference type="RefSeq" id="XP_049142092.1">
    <property type="nucleotide sequence ID" value="XM_049284949.1"/>
</dbReference>
<dbReference type="EMBL" id="CP019475">
    <property type="protein sequence ID" value="UQC80461.1"/>
    <property type="molecule type" value="Genomic_DNA"/>
</dbReference>
<name>A0A9Q8SN66_9PEZI</name>
<dbReference type="AlphaFoldDB" id="A0A9Q8SN66"/>
<feature type="compositionally biased region" description="Basic and acidic residues" evidence="1">
    <location>
        <begin position="474"/>
        <end position="483"/>
    </location>
</feature>